<organism evidence="7 8">
    <name type="scientific">Gilvimarinus gilvus</name>
    <dbReference type="NCBI Taxonomy" id="3058038"/>
    <lineage>
        <taxon>Bacteria</taxon>
        <taxon>Pseudomonadati</taxon>
        <taxon>Pseudomonadota</taxon>
        <taxon>Gammaproteobacteria</taxon>
        <taxon>Cellvibrionales</taxon>
        <taxon>Cellvibrionaceae</taxon>
        <taxon>Gilvimarinus</taxon>
    </lineage>
</organism>
<evidence type="ECO:0000256" key="2">
    <source>
        <dbReference type="ARBA" id="ARBA00005722"/>
    </source>
</evidence>
<evidence type="ECO:0000256" key="1">
    <source>
        <dbReference type="ARBA" id="ARBA00004442"/>
    </source>
</evidence>
<evidence type="ECO:0000256" key="5">
    <source>
        <dbReference type="ARBA" id="ARBA00023237"/>
    </source>
</evidence>
<dbReference type="PANTHER" id="PTHR38776">
    <property type="entry name" value="MLTA-INTERACTING PROTEIN-RELATED"/>
    <property type="match status" value="1"/>
</dbReference>
<keyword evidence="5" id="KW-0998">Cell outer membrane</keyword>
<evidence type="ECO:0000313" key="8">
    <source>
        <dbReference type="Proteomes" id="UP001273505"/>
    </source>
</evidence>
<dbReference type="EMBL" id="JAXAFO010000007">
    <property type="protein sequence ID" value="MDX6848928.1"/>
    <property type="molecule type" value="Genomic_DNA"/>
</dbReference>
<name>A0ABU4RZ89_9GAMM</name>
<dbReference type="Proteomes" id="UP001273505">
    <property type="component" value="Unassembled WGS sequence"/>
</dbReference>
<protein>
    <submittedName>
        <fullName evidence="7">MipA/OmpV family protein</fullName>
    </submittedName>
</protein>
<keyword evidence="8" id="KW-1185">Reference proteome</keyword>
<feature type="signal peptide" evidence="6">
    <location>
        <begin position="1"/>
        <end position="19"/>
    </location>
</feature>
<evidence type="ECO:0000256" key="6">
    <source>
        <dbReference type="SAM" id="SignalP"/>
    </source>
</evidence>
<accession>A0ABU4RZ89</accession>
<evidence type="ECO:0000256" key="3">
    <source>
        <dbReference type="ARBA" id="ARBA00022729"/>
    </source>
</evidence>
<reference evidence="7 8" key="1">
    <citation type="submission" date="2023-11" db="EMBL/GenBank/DDBJ databases">
        <title>Gilvimarinus fulvus sp. nov., isolated from the surface of Kelp.</title>
        <authorList>
            <person name="Sun Y.Y."/>
            <person name="Gong Y."/>
            <person name="Du Z.J."/>
        </authorList>
    </citation>
    <scope>NUCLEOTIDE SEQUENCE [LARGE SCALE GENOMIC DNA]</scope>
    <source>
        <strain evidence="7 8">SDUM040013</strain>
    </source>
</reference>
<keyword evidence="3 6" id="KW-0732">Signal</keyword>
<proteinExistence type="inferred from homology"/>
<feature type="chain" id="PRO_5045883122" evidence="6">
    <location>
        <begin position="20"/>
        <end position="255"/>
    </location>
</feature>
<sequence length="255" mass="28526">MWRYIFAGSLLGLALTTHAGTPDGWQVEVGGGGASFQAPWQGVDLEHMPLPYISARYGRWGFGVGEGLVQYSLLQSPVDISVGLGYRDETYQSNFALSDYDSDDPVFNGYESAKGEVTARLQFDYGYLQLRLVQDIQGRSDGATALLRTDIPLYRHTSGWQVSGRIGAYWLQDKYATHVFGVMPDNADERVSRFEYAADSAINYFTGLQVYVPVQQRHSVRGFARYEILDDEITNSPLVGRDYRAQVGIMYVVNL</sequence>
<dbReference type="RefSeq" id="WP_302723804.1">
    <property type="nucleotide sequence ID" value="NZ_JAULRU010000705.1"/>
</dbReference>
<dbReference type="InterPro" id="IPR010583">
    <property type="entry name" value="MipA"/>
</dbReference>
<gene>
    <name evidence="7" type="ORF">SCD92_06115</name>
</gene>
<comment type="similarity">
    <text evidence="2">Belongs to the MipA/OmpV family.</text>
</comment>
<comment type="caution">
    <text evidence="7">The sequence shown here is derived from an EMBL/GenBank/DDBJ whole genome shotgun (WGS) entry which is preliminary data.</text>
</comment>
<dbReference type="Pfam" id="PF06629">
    <property type="entry name" value="MipA"/>
    <property type="match status" value="1"/>
</dbReference>
<keyword evidence="4" id="KW-0472">Membrane</keyword>
<dbReference type="PANTHER" id="PTHR38776:SF1">
    <property type="entry name" value="MLTA-INTERACTING PROTEIN-RELATED"/>
    <property type="match status" value="1"/>
</dbReference>
<comment type="subcellular location">
    <subcellularLocation>
        <location evidence="1">Cell outer membrane</location>
    </subcellularLocation>
</comment>
<evidence type="ECO:0000256" key="4">
    <source>
        <dbReference type="ARBA" id="ARBA00023136"/>
    </source>
</evidence>
<evidence type="ECO:0000313" key="7">
    <source>
        <dbReference type="EMBL" id="MDX6848928.1"/>
    </source>
</evidence>